<organism evidence="1 2">
    <name type="scientific">Kytococcus aerolatus</name>
    <dbReference type="NCBI Taxonomy" id="592308"/>
    <lineage>
        <taxon>Bacteria</taxon>
        <taxon>Bacillati</taxon>
        <taxon>Actinomycetota</taxon>
        <taxon>Actinomycetes</taxon>
        <taxon>Micrococcales</taxon>
        <taxon>Kytococcaceae</taxon>
        <taxon>Kytococcus</taxon>
    </lineage>
</organism>
<accession>A0A212T976</accession>
<evidence type="ECO:0000313" key="2">
    <source>
        <dbReference type="Proteomes" id="UP000198122"/>
    </source>
</evidence>
<reference evidence="1 2" key="1">
    <citation type="submission" date="2017-06" db="EMBL/GenBank/DDBJ databases">
        <authorList>
            <person name="Kim H.J."/>
            <person name="Triplett B.A."/>
        </authorList>
    </citation>
    <scope>NUCLEOTIDE SEQUENCE [LARGE SCALE GENOMIC DNA]</scope>
    <source>
        <strain evidence="1 2">DSM 22179</strain>
    </source>
</reference>
<sequence length="116" mass="12530">MSTSLVFWAGGDDLDAADVYAALDEGRPVDGVTAVSRDEIVDAFADGLPGWSWDHQFLHPPGADPEGTPAVEVYLGDQHAELTTYGAEGEQLNASIEMMRGRGYRLFDPQLGTRFA</sequence>
<dbReference type="AlphaFoldDB" id="A0A212T976"/>
<protein>
    <submittedName>
        <fullName evidence="1">Uncharacterized protein</fullName>
    </submittedName>
</protein>
<proteinExistence type="predicted"/>
<name>A0A212T976_9MICO</name>
<evidence type="ECO:0000313" key="1">
    <source>
        <dbReference type="EMBL" id="SNC62401.1"/>
    </source>
</evidence>
<dbReference type="Proteomes" id="UP000198122">
    <property type="component" value="Unassembled WGS sequence"/>
</dbReference>
<gene>
    <name evidence="1" type="ORF">SAMN05445756_0686</name>
</gene>
<dbReference type="EMBL" id="FYEZ01000001">
    <property type="protein sequence ID" value="SNC62401.1"/>
    <property type="molecule type" value="Genomic_DNA"/>
</dbReference>
<keyword evidence="2" id="KW-1185">Reference proteome</keyword>
<dbReference type="OrthoDB" id="4377013at2"/>
<dbReference type="RefSeq" id="WP_143469470.1">
    <property type="nucleotide sequence ID" value="NZ_FYEZ01000001.1"/>
</dbReference>